<proteinExistence type="predicted"/>
<dbReference type="EMBL" id="UINC01091340">
    <property type="protein sequence ID" value="SVC44022.1"/>
    <property type="molecule type" value="Genomic_DNA"/>
</dbReference>
<accession>A0A382M9G1</accession>
<sequence length="39" mass="4676">RTAARNVFRPMRPKPLMAIRADIAISFWEMVQEHRLTKH</sequence>
<feature type="non-terminal residue" evidence="1">
    <location>
        <position position="1"/>
    </location>
</feature>
<evidence type="ECO:0000313" key="1">
    <source>
        <dbReference type="EMBL" id="SVC44022.1"/>
    </source>
</evidence>
<gene>
    <name evidence="1" type="ORF">METZ01_LOCUS296876</name>
</gene>
<feature type="non-terminal residue" evidence="1">
    <location>
        <position position="39"/>
    </location>
</feature>
<dbReference type="AlphaFoldDB" id="A0A382M9G1"/>
<name>A0A382M9G1_9ZZZZ</name>
<organism evidence="1">
    <name type="scientific">marine metagenome</name>
    <dbReference type="NCBI Taxonomy" id="408172"/>
    <lineage>
        <taxon>unclassified sequences</taxon>
        <taxon>metagenomes</taxon>
        <taxon>ecological metagenomes</taxon>
    </lineage>
</organism>
<protein>
    <submittedName>
        <fullName evidence="1">Uncharacterized protein</fullName>
    </submittedName>
</protein>
<reference evidence="1" key="1">
    <citation type="submission" date="2018-05" db="EMBL/GenBank/DDBJ databases">
        <authorList>
            <person name="Lanie J.A."/>
            <person name="Ng W.-L."/>
            <person name="Kazmierczak K.M."/>
            <person name="Andrzejewski T.M."/>
            <person name="Davidsen T.M."/>
            <person name="Wayne K.J."/>
            <person name="Tettelin H."/>
            <person name="Glass J.I."/>
            <person name="Rusch D."/>
            <person name="Podicherti R."/>
            <person name="Tsui H.-C.T."/>
            <person name="Winkler M.E."/>
        </authorList>
    </citation>
    <scope>NUCLEOTIDE SEQUENCE</scope>
</reference>